<dbReference type="AlphaFoldDB" id="W9G467"/>
<dbReference type="OrthoDB" id="3266819at2"/>
<evidence type="ECO:0008006" key="3">
    <source>
        <dbReference type="Google" id="ProtNLM"/>
    </source>
</evidence>
<evidence type="ECO:0000313" key="1">
    <source>
        <dbReference type="EMBL" id="EWT00815.1"/>
    </source>
</evidence>
<dbReference type="SUPFAM" id="SSF55961">
    <property type="entry name" value="Bet v1-like"/>
    <property type="match status" value="1"/>
</dbReference>
<gene>
    <name evidence="1" type="ORF">N865_13350</name>
</gene>
<dbReference type="InterPro" id="IPR019639">
    <property type="entry name" value="DUF2505"/>
</dbReference>
<dbReference type="EMBL" id="AWSA01000033">
    <property type="protein sequence ID" value="EWT00815.1"/>
    <property type="molecule type" value="Genomic_DNA"/>
</dbReference>
<dbReference type="STRING" id="1386089.N865_13350"/>
<name>W9G467_9MICO</name>
<proteinExistence type="predicted"/>
<organism evidence="1 2">
    <name type="scientific">Intrasporangium oryzae NRRL B-24470</name>
    <dbReference type="NCBI Taxonomy" id="1386089"/>
    <lineage>
        <taxon>Bacteria</taxon>
        <taxon>Bacillati</taxon>
        <taxon>Actinomycetota</taxon>
        <taxon>Actinomycetes</taxon>
        <taxon>Micrococcales</taxon>
        <taxon>Intrasporangiaceae</taxon>
        <taxon>Intrasporangium</taxon>
    </lineage>
</organism>
<sequence length="165" mass="17276">MKISETIHYDASPDTVFAMLTDEGFQERKCLDAGAVSHDTTITTEGSGARIVTHRELPTHDLPDFAKSIVGSKLAVTETYAWGPAAADTSRVGDLTVQVSGAPVVMRAKVALVPNGGGTRMQIDGDLKASIPLLGGKVEKASAPAVVDAIHSEGRTGRGWLAEHA</sequence>
<dbReference type="Proteomes" id="UP000019489">
    <property type="component" value="Unassembled WGS sequence"/>
</dbReference>
<protein>
    <recommendedName>
        <fullName evidence="3">Proteinase inhibitor I25 cystatin</fullName>
    </recommendedName>
</protein>
<dbReference type="PATRIC" id="fig|1386089.3.peg.2912"/>
<reference evidence="1 2" key="1">
    <citation type="submission" date="2013-08" db="EMBL/GenBank/DDBJ databases">
        <title>Intrasporangium oryzae NRRL B-24470.</title>
        <authorList>
            <person name="Liu H."/>
            <person name="Wang G."/>
        </authorList>
    </citation>
    <scope>NUCLEOTIDE SEQUENCE [LARGE SCALE GENOMIC DNA]</scope>
    <source>
        <strain evidence="1 2">NRRL B-24470</strain>
    </source>
</reference>
<dbReference type="Pfam" id="PF10698">
    <property type="entry name" value="DUF2505"/>
    <property type="match status" value="1"/>
</dbReference>
<dbReference type="eggNOG" id="COG3832">
    <property type="taxonomic scope" value="Bacteria"/>
</dbReference>
<comment type="caution">
    <text evidence="1">The sequence shown here is derived from an EMBL/GenBank/DDBJ whole genome shotgun (WGS) entry which is preliminary data.</text>
</comment>
<dbReference type="RefSeq" id="WP_034807408.1">
    <property type="nucleotide sequence ID" value="NZ_AWSA01000033.1"/>
</dbReference>
<accession>W9G467</accession>
<evidence type="ECO:0000313" key="2">
    <source>
        <dbReference type="Proteomes" id="UP000019489"/>
    </source>
</evidence>
<keyword evidence="2" id="KW-1185">Reference proteome</keyword>